<accession>A0A3E2VW93</accession>
<evidence type="ECO:0000313" key="4">
    <source>
        <dbReference type="Proteomes" id="UP000260025"/>
    </source>
</evidence>
<dbReference type="CDD" id="cd03408">
    <property type="entry name" value="SPFH_like_u1"/>
    <property type="match status" value="1"/>
</dbReference>
<dbReference type="PANTHER" id="PTHR37826">
    <property type="entry name" value="FLOTILLIN BAND_7_5 DOMAIN PROTEIN"/>
    <property type="match status" value="1"/>
</dbReference>
<dbReference type="Pfam" id="PF13421">
    <property type="entry name" value="Band_7_1"/>
    <property type="match status" value="1"/>
</dbReference>
<protein>
    <submittedName>
        <fullName evidence="3">SPFH domain-containing protein</fullName>
    </submittedName>
</protein>
<dbReference type="Pfam" id="PF12773">
    <property type="entry name" value="DZR"/>
    <property type="match status" value="1"/>
</dbReference>
<dbReference type="InterPro" id="IPR033880">
    <property type="entry name" value="SPFH_YdjI"/>
</dbReference>
<feature type="domain" description="SPFH" evidence="2">
    <location>
        <begin position="26"/>
        <end position="227"/>
    </location>
</feature>
<proteinExistence type="predicted"/>
<dbReference type="PANTHER" id="PTHR37826:SF2">
    <property type="entry name" value="ZINC-RIBBON DOMAIN-CONTAINING PROTEIN"/>
    <property type="match status" value="1"/>
</dbReference>
<organism evidence="3 4">
    <name type="scientific">Clostridium innocuum</name>
    <dbReference type="NCBI Taxonomy" id="1522"/>
    <lineage>
        <taxon>Bacteria</taxon>
        <taxon>Bacillati</taxon>
        <taxon>Bacillota</taxon>
        <taxon>Clostridia</taxon>
        <taxon>Eubacteriales</taxon>
        <taxon>Clostridiaceae</taxon>
        <taxon>Clostridium</taxon>
    </lineage>
</organism>
<feature type="domain" description="DZANK-type" evidence="1">
    <location>
        <begin position="288"/>
        <end position="333"/>
    </location>
</feature>
<gene>
    <name evidence="3" type="ORF">DXA38_11410</name>
</gene>
<dbReference type="OrthoDB" id="9788304at2"/>
<comment type="caution">
    <text evidence="3">The sequence shown here is derived from an EMBL/GenBank/DDBJ whole genome shotgun (WGS) entry which is preliminary data.</text>
</comment>
<dbReference type="Proteomes" id="UP000260025">
    <property type="component" value="Unassembled WGS sequence"/>
</dbReference>
<dbReference type="RefSeq" id="WP_117443282.1">
    <property type="nucleotide sequence ID" value="NZ_JAJFEN010000020.1"/>
</dbReference>
<dbReference type="EMBL" id="QVEV01000015">
    <property type="protein sequence ID" value="RGC15164.1"/>
    <property type="molecule type" value="Genomic_DNA"/>
</dbReference>
<name>A0A3E2VW93_CLOIN</name>
<dbReference type="InterPro" id="IPR025874">
    <property type="entry name" value="DZR"/>
</dbReference>
<dbReference type="AlphaFoldDB" id="A0A3E2VW93"/>
<sequence>MAVFDRIKYTGNSNESHWLIYKYPSDQLVLGSQLVVSQGQEALLFKGGEALDLFGPGTYTLTTGNLPILNKLVNLPFGGKTPFSAEIYFVNKTVNLDMKWGTSTPIPIEDPKYGLILNIGARGQYGMSIKNSRLFVSNIIGAIPNSSQKNHLLILRFFNGLINAKIKSITADYMIKKQVSFLEISQYLAELSDSFKEKLDDEFERFGIDLKNFYCISIAPSPEEYEKLREYKEELALGSKFYQQRRSLDIIEKLAENHSIDINSGKNEKNFNCFRDITHAASVQSLICSHCGAQNNTSMKFCGECGRELIKQRLCPYCGAAVSENIKFCGECGSSLITVECSTCGFINKGGSKFCGSCGQKIKV</sequence>
<evidence type="ECO:0000259" key="2">
    <source>
        <dbReference type="Pfam" id="PF13421"/>
    </source>
</evidence>
<evidence type="ECO:0000259" key="1">
    <source>
        <dbReference type="Pfam" id="PF12773"/>
    </source>
</evidence>
<evidence type="ECO:0000313" key="3">
    <source>
        <dbReference type="EMBL" id="RGC15164.1"/>
    </source>
</evidence>
<reference evidence="3 4" key="1">
    <citation type="submission" date="2018-08" db="EMBL/GenBank/DDBJ databases">
        <title>A genome reference for cultivated species of the human gut microbiota.</title>
        <authorList>
            <person name="Zou Y."/>
            <person name="Xue W."/>
            <person name="Luo G."/>
        </authorList>
    </citation>
    <scope>NUCLEOTIDE SEQUENCE [LARGE SCALE GENOMIC DNA]</scope>
    <source>
        <strain evidence="3 4">OF01-2LB</strain>
    </source>
</reference>